<dbReference type="Proteomes" id="UP001234297">
    <property type="component" value="Chromosome 9"/>
</dbReference>
<accession>A0ACC2KI05</accession>
<name>A0ACC2KI05_PERAE</name>
<evidence type="ECO:0000313" key="2">
    <source>
        <dbReference type="Proteomes" id="UP001234297"/>
    </source>
</evidence>
<evidence type="ECO:0000313" key="1">
    <source>
        <dbReference type="EMBL" id="KAJ8620779.1"/>
    </source>
</evidence>
<keyword evidence="2" id="KW-1185">Reference proteome</keyword>
<proteinExistence type="predicted"/>
<dbReference type="EMBL" id="CM056817">
    <property type="protein sequence ID" value="KAJ8620779.1"/>
    <property type="molecule type" value="Genomic_DNA"/>
</dbReference>
<protein>
    <submittedName>
        <fullName evidence="1">Uncharacterized protein</fullName>
    </submittedName>
</protein>
<sequence length="108" mass="11687">MFPDFETDSPSRLQPHPLPLLGEEATRLNTTKADPTCSDVIERGRNLCSCSCGLTHLPLSATNTDPKYHTLAANVKPLPKANQTVGKTETKTAILEAENPETAELDIS</sequence>
<gene>
    <name evidence="1" type="ORF">MRB53_029308</name>
</gene>
<reference evidence="1 2" key="1">
    <citation type="journal article" date="2022" name="Hortic Res">
        <title>A haplotype resolved chromosomal level avocado genome allows analysis of novel avocado genes.</title>
        <authorList>
            <person name="Nath O."/>
            <person name="Fletcher S.J."/>
            <person name="Hayward A."/>
            <person name="Shaw L.M."/>
            <person name="Masouleh A.K."/>
            <person name="Furtado A."/>
            <person name="Henry R.J."/>
            <person name="Mitter N."/>
        </authorList>
    </citation>
    <scope>NUCLEOTIDE SEQUENCE [LARGE SCALE GENOMIC DNA]</scope>
    <source>
        <strain evidence="2">cv. Hass</strain>
    </source>
</reference>
<organism evidence="1 2">
    <name type="scientific">Persea americana</name>
    <name type="common">Avocado</name>
    <dbReference type="NCBI Taxonomy" id="3435"/>
    <lineage>
        <taxon>Eukaryota</taxon>
        <taxon>Viridiplantae</taxon>
        <taxon>Streptophyta</taxon>
        <taxon>Embryophyta</taxon>
        <taxon>Tracheophyta</taxon>
        <taxon>Spermatophyta</taxon>
        <taxon>Magnoliopsida</taxon>
        <taxon>Magnoliidae</taxon>
        <taxon>Laurales</taxon>
        <taxon>Lauraceae</taxon>
        <taxon>Persea</taxon>
    </lineage>
</organism>
<comment type="caution">
    <text evidence="1">The sequence shown here is derived from an EMBL/GenBank/DDBJ whole genome shotgun (WGS) entry which is preliminary data.</text>
</comment>